<evidence type="ECO:0000313" key="2">
    <source>
        <dbReference type="Proteomes" id="UP000004633"/>
    </source>
</evidence>
<organism evidence="1 2">
    <name type="scientific">Selenomonas artemidis F0399</name>
    <dbReference type="NCBI Taxonomy" id="749551"/>
    <lineage>
        <taxon>Bacteria</taxon>
        <taxon>Bacillati</taxon>
        <taxon>Bacillota</taxon>
        <taxon>Negativicutes</taxon>
        <taxon>Selenomonadales</taxon>
        <taxon>Selenomonadaceae</taxon>
        <taxon>Selenomonas</taxon>
    </lineage>
</organism>
<dbReference type="Proteomes" id="UP000004633">
    <property type="component" value="Unassembled WGS sequence"/>
</dbReference>
<dbReference type="AntiFam" id="ANF00091">
    <property type="entry name" value="Shadow ORF (opposite smc)"/>
</dbReference>
<sequence length="132" mass="14441">MSDTGIGKETVNILDTAARVVEIYLAFPAAIKTAFDDNFLIINGECLIPIVKDEHDFRDAECTPRGGTCKDNIFGAKPAQHSDILFAKNPTNGIRNIAFAAAVRPYNRRNAAVKFHDDAVGKGLESVRFQAF</sequence>
<name>E7MZN9_9FIRM</name>
<keyword evidence="2" id="KW-1185">Reference proteome</keyword>
<gene>
    <name evidence="1" type="ORF">HMPREF9555_00181</name>
</gene>
<accession>E7MZN9</accession>
<dbReference type="HOGENOM" id="CLU_1915655_0_0_9"/>
<evidence type="ECO:0000313" key="1">
    <source>
        <dbReference type="EMBL" id="EFW30553.1"/>
    </source>
</evidence>
<comment type="caution">
    <text evidence="1">The sequence shown here is derived from an EMBL/GenBank/DDBJ whole genome shotgun (WGS) entry which is preliminary data.</text>
</comment>
<dbReference type="AntiFam" id="ANF00168">
    <property type="entry name" value="Shadow ORF (opposite smc)"/>
</dbReference>
<dbReference type="STRING" id="749551.HMPREF9555_00181"/>
<dbReference type="EMBL" id="AECV01000001">
    <property type="protein sequence ID" value="EFW30553.1"/>
    <property type="molecule type" value="Genomic_DNA"/>
</dbReference>
<reference evidence="1 2" key="1">
    <citation type="submission" date="2010-08" db="EMBL/GenBank/DDBJ databases">
        <authorList>
            <person name="Weinstock G."/>
            <person name="Sodergren E."/>
            <person name="Clifton S."/>
            <person name="Fulton L."/>
            <person name="Fulton B."/>
            <person name="Courtney L."/>
            <person name="Fronick C."/>
            <person name="Harrison M."/>
            <person name="Strong C."/>
            <person name="Farmer C."/>
            <person name="Delahaunty K."/>
            <person name="Markovic C."/>
            <person name="Hall O."/>
            <person name="Minx P."/>
            <person name="Tomlinson C."/>
            <person name="Mitreva M."/>
            <person name="Hou S."/>
            <person name="Chen J."/>
            <person name="Wollam A."/>
            <person name="Pepin K.H."/>
            <person name="Johnson M."/>
            <person name="Bhonagiri V."/>
            <person name="Zhang X."/>
            <person name="Suruliraj S."/>
            <person name="Warren W."/>
            <person name="Chinwalla A."/>
            <person name="Mardis E.R."/>
            <person name="Wilson R.K."/>
        </authorList>
    </citation>
    <scope>NUCLEOTIDE SEQUENCE [LARGE SCALE GENOMIC DNA]</scope>
    <source>
        <strain evidence="1 2">F0399</strain>
    </source>
</reference>
<dbReference type="AlphaFoldDB" id="E7MZN9"/>
<proteinExistence type="predicted"/>
<protein>
    <submittedName>
        <fullName evidence="1">Uncharacterized protein</fullName>
    </submittedName>
</protein>